<dbReference type="SUPFAM" id="SSF55073">
    <property type="entry name" value="Nucleotide cyclase"/>
    <property type="match status" value="1"/>
</dbReference>
<dbReference type="SMART" id="SM00267">
    <property type="entry name" value="GGDEF"/>
    <property type="match status" value="1"/>
</dbReference>
<dbReference type="InterPro" id="IPR050469">
    <property type="entry name" value="Diguanylate_Cyclase"/>
</dbReference>
<keyword evidence="5" id="KW-1185">Reference proteome</keyword>
<keyword evidence="1" id="KW-1133">Transmembrane helix</keyword>
<evidence type="ECO:0000313" key="4">
    <source>
        <dbReference type="EMBL" id="OXM14917.1"/>
    </source>
</evidence>
<dbReference type="InterPro" id="IPR043128">
    <property type="entry name" value="Rev_trsase/Diguanyl_cyclase"/>
</dbReference>
<dbReference type="Gene3D" id="3.30.70.270">
    <property type="match status" value="1"/>
</dbReference>
<dbReference type="Proteomes" id="UP000215145">
    <property type="component" value="Unassembled WGS sequence"/>
</dbReference>
<dbReference type="InterPro" id="IPR031621">
    <property type="entry name" value="HisKA_7TM"/>
</dbReference>
<accession>A0A229NYK3</accession>
<dbReference type="AlphaFoldDB" id="A0A229NYK3"/>
<dbReference type="Gene3D" id="3.30.450.20">
    <property type="entry name" value="PAS domain"/>
    <property type="match status" value="1"/>
</dbReference>
<dbReference type="FunFam" id="3.30.70.270:FF:000001">
    <property type="entry name" value="Diguanylate cyclase domain protein"/>
    <property type="match status" value="1"/>
</dbReference>
<dbReference type="EMBL" id="NMUQ01000002">
    <property type="protein sequence ID" value="OXM14917.1"/>
    <property type="molecule type" value="Genomic_DNA"/>
</dbReference>
<feature type="transmembrane region" description="Helical" evidence="1">
    <location>
        <begin position="141"/>
        <end position="158"/>
    </location>
</feature>
<dbReference type="PANTHER" id="PTHR45138">
    <property type="entry name" value="REGULATORY COMPONENTS OF SENSORY TRANSDUCTION SYSTEM"/>
    <property type="match status" value="1"/>
</dbReference>
<dbReference type="InterPro" id="IPR000700">
    <property type="entry name" value="PAS-assoc_C"/>
</dbReference>
<dbReference type="CDD" id="cd00130">
    <property type="entry name" value="PAS"/>
    <property type="match status" value="1"/>
</dbReference>
<dbReference type="GO" id="GO:1902201">
    <property type="term" value="P:negative regulation of bacterial-type flagellum-dependent cell motility"/>
    <property type="evidence" value="ECO:0007669"/>
    <property type="project" value="TreeGrafter"/>
</dbReference>
<evidence type="ECO:0008006" key="6">
    <source>
        <dbReference type="Google" id="ProtNLM"/>
    </source>
</evidence>
<organism evidence="4 5">
    <name type="scientific">Paenibacillus herberti</name>
    <dbReference type="NCBI Taxonomy" id="1619309"/>
    <lineage>
        <taxon>Bacteria</taxon>
        <taxon>Bacillati</taxon>
        <taxon>Bacillota</taxon>
        <taxon>Bacilli</taxon>
        <taxon>Bacillales</taxon>
        <taxon>Paenibacillaceae</taxon>
        <taxon>Paenibacillus</taxon>
    </lineage>
</organism>
<dbReference type="InterPro" id="IPR000160">
    <property type="entry name" value="GGDEF_dom"/>
</dbReference>
<dbReference type="NCBIfam" id="TIGR00254">
    <property type="entry name" value="GGDEF"/>
    <property type="match status" value="1"/>
</dbReference>
<dbReference type="CDD" id="cd01949">
    <property type="entry name" value="GGDEF"/>
    <property type="match status" value="1"/>
</dbReference>
<dbReference type="Pfam" id="PF16927">
    <property type="entry name" value="HisKA_7TM"/>
    <property type="match status" value="1"/>
</dbReference>
<feature type="transmembrane region" description="Helical" evidence="1">
    <location>
        <begin position="34"/>
        <end position="53"/>
    </location>
</feature>
<dbReference type="InterPro" id="IPR035965">
    <property type="entry name" value="PAS-like_dom_sf"/>
</dbReference>
<dbReference type="RefSeq" id="WP_089525734.1">
    <property type="nucleotide sequence ID" value="NZ_NMUQ01000002.1"/>
</dbReference>
<dbReference type="GO" id="GO:0005886">
    <property type="term" value="C:plasma membrane"/>
    <property type="evidence" value="ECO:0007669"/>
    <property type="project" value="TreeGrafter"/>
</dbReference>
<evidence type="ECO:0000259" key="2">
    <source>
        <dbReference type="PROSITE" id="PS50113"/>
    </source>
</evidence>
<comment type="caution">
    <text evidence="4">The sequence shown here is derived from an EMBL/GenBank/DDBJ whole genome shotgun (WGS) entry which is preliminary data.</text>
</comment>
<dbReference type="OrthoDB" id="9759607at2"/>
<dbReference type="InterPro" id="IPR000014">
    <property type="entry name" value="PAS"/>
</dbReference>
<dbReference type="GO" id="GO:0052621">
    <property type="term" value="F:diguanylate cyclase activity"/>
    <property type="evidence" value="ECO:0007669"/>
    <property type="project" value="TreeGrafter"/>
</dbReference>
<keyword evidence="1" id="KW-0472">Membrane</keyword>
<feature type="domain" description="GGDEF" evidence="3">
    <location>
        <begin position="382"/>
        <end position="517"/>
    </location>
</feature>
<protein>
    <recommendedName>
        <fullName evidence="6">GGDEF domain-containing protein</fullName>
    </recommendedName>
</protein>
<dbReference type="PROSITE" id="PS50113">
    <property type="entry name" value="PAC"/>
    <property type="match status" value="1"/>
</dbReference>
<gene>
    <name evidence="4" type="ORF">CGZ75_18825</name>
</gene>
<evidence type="ECO:0000259" key="3">
    <source>
        <dbReference type="PROSITE" id="PS50887"/>
    </source>
</evidence>
<evidence type="ECO:0000256" key="1">
    <source>
        <dbReference type="SAM" id="Phobius"/>
    </source>
</evidence>
<keyword evidence="1" id="KW-0812">Transmembrane</keyword>
<sequence>MIITASCLIASCLSIALALVVFRYRQVPGASLYIVLALLSALLSFGSLMQYVLPEYEAKLFWRNIMQIPLLLFPVVGLLFSMVYAGMERLIRPWLVTVLFVISLIALILIFTDESHNLMRSAISLGEDGLFDRSRTSLNSIFLAYTQALHLIGAALLLKAASGTSGRHRFQLLLMSGAMLLPVVSFSMNAINHDLSAGASGILFFSLLPTSGVLFWALYRHQVLHVVQFARNKLIEIMKEGVIVLDTEQRIMDYNPSASRLLARAEGIEPGNWIAMALPKLLPSAAAWLAAHDSRSEMHVELPFHLEEENQVWLAITVTPLVSGRGMYYGSLSVIADITETKKLEQDLRRRASIDGLTGIYNRDSFMERAQRHLSLCMEEGKAFSLLILDLDLFKKINDEHGHQSGDMALKGFVQVVQGVVVCRALFGRVGGEEFAIALPDSDLEHAAELAELIRSSVMNTGVSLEDGRELQLTVSIGCSGRDFSSRSQEDNFQLLYSEADQALYRAKRSGRNKVRF</sequence>
<dbReference type="SUPFAM" id="SSF55785">
    <property type="entry name" value="PYP-like sensor domain (PAS domain)"/>
    <property type="match status" value="1"/>
</dbReference>
<name>A0A229NYK3_9BACL</name>
<evidence type="ECO:0000313" key="5">
    <source>
        <dbReference type="Proteomes" id="UP000215145"/>
    </source>
</evidence>
<dbReference type="GO" id="GO:0043709">
    <property type="term" value="P:cell adhesion involved in single-species biofilm formation"/>
    <property type="evidence" value="ECO:0007669"/>
    <property type="project" value="TreeGrafter"/>
</dbReference>
<reference evidence="4 5" key="1">
    <citation type="submission" date="2017-07" db="EMBL/GenBank/DDBJ databases">
        <title>Paenibacillus herberti R33 genome sequencing and assembly.</title>
        <authorList>
            <person name="Su W."/>
        </authorList>
    </citation>
    <scope>NUCLEOTIDE SEQUENCE [LARGE SCALE GENOMIC DNA]</scope>
    <source>
        <strain evidence="4 5">R33</strain>
    </source>
</reference>
<dbReference type="PROSITE" id="PS50887">
    <property type="entry name" value="GGDEF"/>
    <property type="match status" value="1"/>
</dbReference>
<feature type="domain" description="PAC" evidence="2">
    <location>
        <begin position="298"/>
        <end position="350"/>
    </location>
</feature>
<feature type="transmembrane region" description="Helical" evidence="1">
    <location>
        <begin position="65"/>
        <end position="85"/>
    </location>
</feature>
<feature type="transmembrane region" description="Helical" evidence="1">
    <location>
        <begin position="91"/>
        <end position="111"/>
    </location>
</feature>
<dbReference type="Pfam" id="PF00990">
    <property type="entry name" value="GGDEF"/>
    <property type="match status" value="1"/>
</dbReference>
<feature type="transmembrane region" description="Helical" evidence="1">
    <location>
        <begin position="198"/>
        <end position="219"/>
    </location>
</feature>
<proteinExistence type="predicted"/>
<dbReference type="InterPro" id="IPR029787">
    <property type="entry name" value="Nucleotide_cyclase"/>
</dbReference>
<feature type="transmembrane region" description="Helical" evidence="1">
    <location>
        <begin position="170"/>
        <end position="191"/>
    </location>
</feature>
<dbReference type="PANTHER" id="PTHR45138:SF9">
    <property type="entry name" value="DIGUANYLATE CYCLASE DGCM-RELATED"/>
    <property type="match status" value="1"/>
</dbReference>